<feature type="site" description="Important for BtuC binding" evidence="5">
    <location>
        <position position="218"/>
    </location>
</feature>
<organism evidence="7 8">
    <name type="scientific">Edwardsiella tarda</name>
    <dbReference type="NCBI Taxonomy" id="636"/>
    <lineage>
        <taxon>Bacteria</taxon>
        <taxon>Pseudomonadati</taxon>
        <taxon>Pseudomonadota</taxon>
        <taxon>Gammaproteobacteria</taxon>
        <taxon>Enterobacterales</taxon>
        <taxon>Hafniaceae</taxon>
        <taxon>Edwardsiella</taxon>
    </lineage>
</organism>
<dbReference type="STRING" id="636.AAW15_03325"/>
<dbReference type="PANTHER" id="PTHR42860">
    <property type="entry name" value="VITAMIN B12-BINDING PROTEIN"/>
    <property type="match status" value="1"/>
</dbReference>
<evidence type="ECO:0000256" key="3">
    <source>
        <dbReference type="ARBA" id="ARBA00022764"/>
    </source>
</evidence>
<dbReference type="GO" id="GO:0042597">
    <property type="term" value="C:periplasmic space"/>
    <property type="evidence" value="ECO:0007669"/>
    <property type="project" value="UniProtKB-SubCell"/>
</dbReference>
<keyword evidence="2 5" id="KW-0732">Signal</keyword>
<sequence length="288" mass="31311">MFALRRLGRRGRRRQGAIALAALLLGASLCAPLQAAALRVISLSPHTTELAYAAGLGDRMVAVSAYSDYPPAAAKLEKVASWNGINLERILALKPDLILAWHGGNPRRAIDQLAAFGIPIFYADPQRVEQIADDLDRLAAYSPHPEQAHRAASAFRQRLAELRQRYAQGAPLRVMMQFGSQPLFSTSGQTLQSDLLALCGAQNIFAQSPVPWPQVSREQVIARHPQAIVIGGDAKQAASVADFWRPQLTVPVIAVERDWLNRSGPRILLAAESLCSQLQALSRAHPAT</sequence>
<accession>A0A2A7U063</accession>
<dbReference type="Pfam" id="PF01497">
    <property type="entry name" value="Peripla_BP_2"/>
    <property type="match status" value="1"/>
</dbReference>
<comment type="similarity">
    <text evidence="5">Belongs to the BtuF family.</text>
</comment>
<dbReference type="AlphaFoldDB" id="A0A2A7U063"/>
<dbReference type="EMBL" id="PDDV01000013">
    <property type="protein sequence ID" value="PEH71792.1"/>
    <property type="molecule type" value="Genomic_DNA"/>
</dbReference>
<dbReference type="InterPro" id="IPR002491">
    <property type="entry name" value="ABC_transptr_periplasmic_BD"/>
</dbReference>
<evidence type="ECO:0000313" key="7">
    <source>
        <dbReference type="EMBL" id="PEH71792.1"/>
    </source>
</evidence>
<dbReference type="GO" id="GO:0015889">
    <property type="term" value="P:cobalamin transport"/>
    <property type="evidence" value="ECO:0007669"/>
    <property type="project" value="UniProtKB-UniRule"/>
</dbReference>
<feature type="domain" description="Fe/B12 periplasmic-binding" evidence="6">
    <location>
        <begin position="39"/>
        <end position="288"/>
    </location>
</feature>
<dbReference type="Proteomes" id="UP000219788">
    <property type="component" value="Unassembled WGS sequence"/>
</dbReference>
<evidence type="ECO:0000256" key="5">
    <source>
        <dbReference type="HAMAP-Rule" id="MF_01000"/>
    </source>
</evidence>
<proteinExistence type="inferred from homology"/>
<dbReference type="InterPro" id="IPR023544">
    <property type="entry name" value="ABC_transptr_vit_B12-bd"/>
</dbReference>
<dbReference type="NCBIfam" id="NF038402">
    <property type="entry name" value="TroA_like"/>
    <property type="match status" value="1"/>
</dbReference>
<comment type="function">
    <text evidence="5">Part of the ABC transporter complex BtuCDF involved in vitamin B12 import. Binds vitamin B12 and delivers it to the periplasmic surface of BtuC.</text>
</comment>
<dbReference type="HAMAP" id="MF_01000">
    <property type="entry name" value="BtuF"/>
    <property type="match status" value="1"/>
</dbReference>
<dbReference type="Gene3D" id="3.40.50.1980">
    <property type="entry name" value="Nitrogenase molybdenum iron protein domain"/>
    <property type="match status" value="2"/>
</dbReference>
<dbReference type="GO" id="GO:0031419">
    <property type="term" value="F:cobalamin binding"/>
    <property type="evidence" value="ECO:0007669"/>
    <property type="project" value="InterPro"/>
</dbReference>
<dbReference type="InterPro" id="IPR054828">
    <property type="entry name" value="Vit_B12_bind_prot"/>
</dbReference>
<dbReference type="SUPFAM" id="SSF53807">
    <property type="entry name" value="Helical backbone' metal receptor"/>
    <property type="match status" value="1"/>
</dbReference>
<dbReference type="InterPro" id="IPR051030">
    <property type="entry name" value="Vitamin_B12-ABC_binding"/>
</dbReference>
<dbReference type="PANTHER" id="PTHR42860:SF1">
    <property type="entry name" value="VITAMIN B12-BINDING PROTEIN"/>
    <property type="match status" value="1"/>
</dbReference>
<keyword evidence="3 5" id="KW-0574">Periplasm</keyword>
<dbReference type="RefSeq" id="WP_047059288.1">
    <property type="nucleotide sequence ID" value="NZ_CP011359.2"/>
</dbReference>
<dbReference type="PROSITE" id="PS50983">
    <property type="entry name" value="FE_B12_PBP"/>
    <property type="match status" value="1"/>
</dbReference>
<comment type="caution">
    <text evidence="7">The sequence shown here is derived from an EMBL/GenBank/DDBJ whole genome shotgun (WGS) entry which is preliminary data.</text>
</comment>
<keyword evidence="4 5" id="KW-1015">Disulfide bond</keyword>
<gene>
    <name evidence="5" type="primary">btuF</name>
    <name evidence="7" type="ORF">CRM76_07540</name>
</gene>
<evidence type="ECO:0000313" key="8">
    <source>
        <dbReference type="Proteomes" id="UP000219788"/>
    </source>
</evidence>
<dbReference type="OrthoDB" id="6495095at2"/>
<evidence type="ECO:0000256" key="2">
    <source>
        <dbReference type="ARBA" id="ARBA00022729"/>
    </source>
</evidence>
<comment type="subcellular location">
    <subcellularLocation>
        <location evidence="5">Periplasm</location>
    </subcellularLocation>
</comment>
<feature type="disulfide bond" evidence="5">
    <location>
        <begin position="199"/>
        <end position="275"/>
    </location>
</feature>
<dbReference type="NCBIfam" id="NF002894">
    <property type="entry name" value="PRK03379.1"/>
    <property type="match status" value="1"/>
</dbReference>
<comment type="caution">
    <text evidence="5">Lacks conserved residue(s) required for the propagation of feature annotation.</text>
</comment>
<evidence type="ECO:0000256" key="1">
    <source>
        <dbReference type="ARBA" id="ARBA00022448"/>
    </source>
</evidence>
<evidence type="ECO:0000259" key="6">
    <source>
        <dbReference type="PROSITE" id="PS50983"/>
    </source>
</evidence>
<feature type="site" description="Important for BtuC binding" evidence="5">
    <location>
        <position position="88"/>
    </location>
</feature>
<keyword evidence="1 5" id="KW-0813">Transport</keyword>
<feature type="binding site" evidence="5">
    <location>
        <position position="66"/>
    </location>
    <ligand>
        <name>cyanocob(III)alamin</name>
        <dbReference type="ChEBI" id="CHEBI:17439"/>
    </ligand>
</feature>
<dbReference type="CDD" id="cd01144">
    <property type="entry name" value="BtuF"/>
    <property type="match status" value="1"/>
</dbReference>
<name>A0A2A7U063_EDWTA</name>
<protein>
    <recommendedName>
        <fullName evidence="5">Vitamin B12-binding protein</fullName>
    </recommendedName>
</protein>
<reference evidence="8" key="1">
    <citation type="submission" date="2017-09" db="EMBL/GenBank/DDBJ databases">
        <title>FDA dAtabase for Regulatory Grade micrObial Sequences (FDA-ARGOS): Supporting development and validation of Infectious Disease Dx tests.</title>
        <authorList>
            <person name="Goldberg B."/>
            <person name="Campos J."/>
            <person name="Tallon L."/>
            <person name="Sadzewicz L."/>
            <person name="Ott S."/>
            <person name="Zhao X."/>
            <person name="Nagaraj S."/>
            <person name="Vavikolanu K."/>
            <person name="Aluvathingal J."/>
            <person name="Nadendla S."/>
            <person name="Geyer C."/>
            <person name="Sichtig H."/>
        </authorList>
    </citation>
    <scope>NUCLEOTIDE SEQUENCE [LARGE SCALE GENOMIC DNA]</scope>
    <source>
        <strain evidence="8">FDAARGOS_370</strain>
    </source>
</reference>
<evidence type="ECO:0000256" key="4">
    <source>
        <dbReference type="ARBA" id="ARBA00023157"/>
    </source>
</evidence>
<comment type="subunit">
    <text evidence="5">The complex is composed of two ATP-binding proteins (BtuD), two transmembrane proteins (BtuC) and a solute-binding protein (BtuF).</text>
</comment>